<dbReference type="AlphaFoldDB" id="A0A7C1RK69"/>
<dbReference type="GO" id="GO:0006565">
    <property type="term" value="P:L-serine catabolic process"/>
    <property type="evidence" value="ECO:0007669"/>
    <property type="project" value="TreeGrafter"/>
</dbReference>
<dbReference type="PANTHER" id="PTHR48078">
    <property type="entry name" value="THREONINE DEHYDRATASE, MITOCHONDRIAL-RELATED"/>
    <property type="match status" value="1"/>
</dbReference>
<dbReference type="GO" id="GO:0009088">
    <property type="term" value="P:threonine biosynthetic process"/>
    <property type="evidence" value="ECO:0007669"/>
    <property type="project" value="UniProtKB-UniRule"/>
</dbReference>
<dbReference type="CDD" id="cd01563">
    <property type="entry name" value="Thr-synth_1"/>
    <property type="match status" value="1"/>
</dbReference>
<dbReference type="GO" id="GO:0004794">
    <property type="term" value="F:threonine deaminase activity"/>
    <property type="evidence" value="ECO:0007669"/>
    <property type="project" value="TreeGrafter"/>
</dbReference>
<proteinExistence type="inferred from homology"/>
<dbReference type="Gene3D" id="3.40.50.1100">
    <property type="match status" value="2"/>
</dbReference>
<protein>
    <recommendedName>
        <fullName evidence="5">Threonine synthase</fullName>
        <ecNumber evidence="5">4.2.3.1</ecNumber>
    </recommendedName>
</protein>
<evidence type="ECO:0000259" key="7">
    <source>
        <dbReference type="Pfam" id="PF00291"/>
    </source>
</evidence>
<dbReference type="InterPro" id="IPR036052">
    <property type="entry name" value="TrpB-like_PALP_sf"/>
</dbReference>
<reference evidence="8" key="1">
    <citation type="journal article" date="2020" name="mSystems">
        <title>Genome- and Community-Level Interaction Insights into Carbon Utilization and Element Cycling Functions of Hydrothermarchaeota in Hydrothermal Sediment.</title>
        <authorList>
            <person name="Zhou Z."/>
            <person name="Liu Y."/>
            <person name="Xu W."/>
            <person name="Pan J."/>
            <person name="Luo Z.H."/>
            <person name="Li M."/>
        </authorList>
    </citation>
    <scope>NUCLEOTIDE SEQUENCE [LARGE SCALE GENOMIC DNA]</scope>
    <source>
        <strain evidence="8">HyVt-329</strain>
    </source>
</reference>
<feature type="modified residue" description="N6-(pyridoxal phosphate)lysine" evidence="6">
    <location>
        <position position="110"/>
    </location>
</feature>
<dbReference type="SUPFAM" id="SSF53686">
    <property type="entry name" value="Tryptophan synthase beta subunit-like PLP-dependent enzymes"/>
    <property type="match status" value="1"/>
</dbReference>
<dbReference type="GO" id="GO:0004795">
    <property type="term" value="F:threonine synthase activity"/>
    <property type="evidence" value="ECO:0007669"/>
    <property type="project" value="UniProtKB-UniRule"/>
</dbReference>
<comment type="similarity">
    <text evidence="2">Belongs to the threonine synthase family.</text>
</comment>
<comment type="cofactor">
    <cofactor evidence="1 6">
        <name>pyridoxal 5'-phosphate</name>
        <dbReference type="ChEBI" id="CHEBI:597326"/>
    </cofactor>
</comment>
<sequence>MSYTRGLKCRECGRKYPKEPLYVCEYCFGPLEVDYDYEKIRKKLTKEVIESRAKNLWRYRELLPVEGEPTSGLKSGFTPLIRAKNLEKALGVKELYLKDDSVNHPTLSFKDRVVAVALCKAKEFGFDTVACASTGNLGNSVAAQAAIANLKRYIFIPADLELGKIVGSLIYDPILVAVEGNYDQVNRLCSEIATQYKWAFVNINIRPYYAEGSKTYAYEIVEQLGWKVPKHIVVPCAGGSLITKIWKGMKEFEKIGLIDAVDSKIYAAQATGCAPIVSAVKEGSDIIRPVKPNTIAKSLAIGNPADGVYAVGTVKESGGWAEDVSDDEIVIAMKLLASTEGVFTETAGGVTLGAAKKLIEQGRIPRHESILVCITGNGLKTQEAVTEKIGKPIEIKPNIASFEKNVKIKGGHKNASYS</sequence>
<dbReference type="PANTHER" id="PTHR48078:SF6">
    <property type="entry name" value="L-THREONINE DEHYDRATASE CATABOLIC TDCB"/>
    <property type="match status" value="1"/>
</dbReference>
<dbReference type="Proteomes" id="UP000885667">
    <property type="component" value="Unassembled WGS sequence"/>
</dbReference>
<organism evidence="8">
    <name type="scientific">Aerophobetes bacterium</name>
    <dbReference type="NCBI Taxonomy" id="2030807"/>
    <lineage>
        <taxon>Bacteria</taxon>
        <taxon>Candidatus Aerophobota</taxon>
    </lineage>
</organism>
<evidence type="ECO:0000256" key="4">
    <source>
        <dbReference type="ARBA" id="ARBA00023239"/>
    </source>
</evidence>
<evidence type="ECO:0000313" key="8">
    <source>
        <dbReference type="EMBL" id="HDZ49647.1"/>
    </source>
</evidence>
<dbReference type="InterPro" id="IPR001926">
    <property type="entry name" value="TrpB-like_PALP"/>
</dbReference>
<evidence type="ECO:0000256" key="5">
    <source>
        <dbReference type="NCBIfam" id="TIGR00260"/>
    </source>
</evidence>
<dbReference type="InterPro" id="IPR004450">
    <property type="entry name" value="Thr_synthase-like"/>
</dbReference>
<keyword evidence="4 8" id="KW-0456">Lyase</keyword>
<dbReference type="EMBL" id="DRFT01000022">
    <property type="protein sequence ID" value="HDZ49647.1"/>
    <property type="molecule type" value="Genomic_DNA"/>
</dbReference>
<dbReference type="NCBIfam" id="TIGR00260">
    <property type="entry name" value="thrC"/>
    <property type="match status" value="1"/>
</dbReference>
<gene>
    <name evidence="8" type="ORF">ENH69_00315</name>
</gene>
<evidence type="ECO:0000256" key="3">
    <source>
        <dbReference type="ARBA" id="ARBA00022898"/>
    </source>
</evidence>
<dbReference type="GO" id="GO:0009097">
    <property type="term" value="P:isoleucine biosynthetic process"/>
    <property type="evidence" value="ECO:0007669"/>
    <property type="project" value="TreeGrafter"/>
</dbReference>
<comment type="caution">
    <text evidence="8">The sequence shown here is derived from an EMBL/GenBank/DDBJ whole genome shotgun (WGS) entry which is preliminary data.</text>
</comment>
<feature type="domain" description="Tryptophan synthase beta chain-like PALP" evidence="7">
    <location>
        <begin position="76"/>
        <end position="376"/>
    </location>
</feature>
<evidence type="ECO:0000256" key="1">
    <source>
        <dbReference type="ARBA" id="ARBA00001933"/>
    </source>
</evidence>
<dbReference type="InterPro" id="IPR050147">
    <property type="entry name" value="Ser/Thr_Dehydratase"/>
</dbReference>
<dbReference type="GO" id="GO:0003941">
    <property type="term" value="F:L-serine ammonia-lyase activity"/>
    <property type="evidence" value="ECO:0007669"/>
    <property type="project" value="TreeGrafter"/>
</dbReference>
<dbReference type="Pfam" id="PF00291">
    <property type="entry name" value="PALP"/>
    <property type="match status" value="1"/>
</dbReference>
<evidence type="ECO:0000256" key="2">
    <source>
        <dbReference type="ARBA" id="ARBA00005517"/>
    </source>
</evidence>
<dbReference type="EC" id="4.2.3.1" evidence="5"/>
<keyword evidence="3 6" id="KW-0663">Pyridoxal phosphate</keyword>
<name>A0A7C1RK69_UNCAE</name>
<dbReference type="GO" id="GO:0006567">
    <property type="term" value="P:L-threonine catabolic process"/>
    <property type="evidence" value="ECO:0007669"/>
    <property type="project" value="TreeGrafter"/>
</dbReference>
<accession>A0A7C1RK69</accession>
<evidence type="ECO:0000256" key="6">
    <source>
        <dbReference type="PIRSR" id="PIRSR604450-51"/>
    </source>
</evidence>